<accession>A0A371FN98</accession>
<comment type="caution">
    <text evidence="1">The sequence shown here is derived from an EMBL/GenBank/DDBJ whole genome shotgun (WGS) entry which is preliminary data.</text>
</comment>
<evidence type="ECO:0000313" key="2">
    <source>
        <dbReference type="Proteomes" id="UP000257109"/>
    </source>
</evidence>
<feature type="non-terminal residue" evidence="1">
    <location>
        <position position="1"/>
    </location>
</feature>
<gene>
    <name evidence="1" type="ORF">CR513_39729</name>
</gene>
<dbReference type="EMBL" id="QJKJ01008428">
    <property type="protein sequence ID" value="RDX79808.1"/>
    <property type="molecule type" value="Genomic_DNA"/>
</dbReference>
<dbReference type="AlphaFoldDB" id="A0A371FN98"/>
<sequence length="94" mass="10953">MHVAVIPKLLCDDIDRKCCSFLWGDQPNNKHYHPISLDHVWRPKSIGGLGLRRARDMNTTLLMKKGICNAWKHVELALIWRMGNGNRISFWKDN</sequence>
<dbReference type="OrthoDB" id="1436389at2759"/>
<keyword evidence="2" id="KW-1185">Reference proteome</keyword>
<dbReference type="Proteomes" id="UP000257109">
    <property type="component" value="Unassembled WGS sequence"/>
</dbReference>
<organism evidence="1 2">
    <name type="scientific">Mucuna pruriens</name>
    <name type="common">Velvet bean</name>
    <name type="synonym">Dolichos pruriens</name>
    <dbReference type="NCBI Taxonomy" id="157652"/>
    <lineage>
        <taxon>Eukaryota</taxon>
        <taxon>Viridiplantae</taxon>
        <taxon>Streptophyta</taxon>
        <taxon>Embryophyta</taxon>
        <taxon>Tracheophyta</taxon>
        <taxon>Spermatophyta</taxon>
        <taxon>Magnoliopsida</taxon>
        <taxon>eudicotyledons</taxon>
        <taxon>Gunneridae</taxon>
        <taxon>Pentapetalae</taxon>
        <taxon>rosids</taxon>
        <taxon>fabids</taxon>
        <taxon>Fabales</taxon>
        <taxon>Fabaceae</taxon>
        <taxon>Papilionoideae</taxon>
        <taxon>50 kb inversion clade</taxon>
        <taxon>NPAAA clade</taxon>
        <taxon>indigoferoid/millettioid clade</taxon>
        <taxon>Phaseoleae</taxon>
        <taxon>Mucuna</taxon>
    </lineage>
</organism>
<proteinExistence type="predicted"/>
<dbReference type="STRING" id="157652.A0A371FN98"/>
<protein>
    <submittedName>
        <fullName evidence="1">Uncharacterized protein</fullName>
    </submittedName>
</protein>
<name>A0A371FN98_MUCPR</name>
<evidence type="ECO:0000313" key="1">
    <source>
        <dbReference type="EMBL" id="RDX79808.1"/>
    </source>
</evidence>
<reference evidence="1" key="1">
    <citation type="submission" date="2018-05" db="EMBL/GenBank/DDBJ databases">
        <title>Draft genome of Mucuna pruriens seed.</title>
        <authorList>
            <person name="Nnadi N.E."/>
            <person name="Vos R."/>
            <person name="Hasami M.H."/>
            <person name="Devisetty U.K."/>
            <person name="Aguiy J.C."/>
        </authorList>
    </citation>
    <scope>NUCLEOTIDE SEQUENCE [LARGE SCALE GENOMIC DNA]</scope>
    <source>
        <strain evidence="1">JCA_2017</strain>
    </source>
</reference>